<dbReference type="InterPro" id="IPR025420">
    <property type="entry name" value="DUF4143"/>
</dbReference>
<sequence length="421" mass="47893">MILEETMFIKRNIEPYILELLESFKIVTIAGPRQSGKTTLSKKIAKELGFKYYTMDDETILKAAQDDPLTFAKQLAKTPSVIDEVQMAIELVKALKMVVDEENKNGMFLLTGSADLFKMSAIKESLAGRMVSVDLFPFSQYELQKKRENFIDILFGNAVADINFKAISVEEQVEIITKGGFASVYNKPQRVSHTWFESYITARIEKDLSLIKRVSQENKSEIFKLLSLLAHNNANLLKYNSLASHLAIKDMTVKSDIEILEALYIVKRVNPYFTNRGKREVKTPKIHFIDTGLASHLLGIDKEALILKEREHLGNLVENFVYTELLKHTTYAKKTTKIYHYRDADYEVDFVLEQSNTNIIAIEVKASTSIKSSELRGLVKLAQNSGDNFKGGFIFYMGEHIIPMQKDGYKFLALPMSVLLN</sequence>
<evidence type="ECO:0000259" key="2">
    <source>
        <dbReference type="Pfam" id="PF13635"/>
    </source>
</evidence>
<protein>
    <submittedName>
        <fullName evidence="3">ATP-binding protein</fullName>
    </submittedName>
</protein>
<dbReference type="InterPro" id="IPR041682">
    <property type="entry name" value="AAA_14"/>
</dbReference>
<accession>A0A4U2Z7P8</accession>
<evidence type="ECO:0000259" key="1">
    <source>
        <dbReference type="Pfam" id="PF13173"/>
    </source>
</evidence>
<name>A0A4U2Z7P8_9BACT</name>
<dbReference type="PANTHER" id="PTHR43566:SF2">
    <property type="entry name" value="DUF4143 DOMAIN-CONTAINING PROTEIN"/>
    <property type="match status" value="1"/>
</dbReference>
<dbReference type="InterPro" id="IPR027417">
    <property type="entry name" value="P-loop_NTPase"/>
</dbReference>
<dbReference type="GO" id="GO:0005524">
    <property type="term" value="F:ATP binding"/>
    <property type="evidence" value="ECO:0007669"/>
    <property type="project" value="UniProtKB-KW"/>
</dbReference>
<reference evidence="3 4" key="1">
    <citation type="submission" date="2019-04" db="EMBL/GenBank/DDBJ databases">
        <title>Sulfurimonas crateris sp. nov. a facultative anaerobic sulfur-oxidizing chemolithautotrophic bacterium isolated from a terrestrial mud vulcano.</title>
        <authorList>
            <person name="Ratnikova N.M."/>
            <person name="Slobodkin A.I."/>
            <person name="Merkel A.Y."/>
            <person name="Novikov A."/>
            <person name="Bonch-Osmolovskaya E.A."/>
            <person name="Slobodkina G.B."/>
        </authorList>
    </citation>
    <scope>NUCLEOTIDE SEQUENCE [LARGE SCALE GENOMIC DNA]</scope>
    <source>
        <strain evidence="3 4">SN118</strain>
    </source>
</reference>
<dbReference type="Pfam" id="PF13173">
    <property type="entry name" value="AAA_14"/>
    <property type="match status" value="1"/>
</dbReference>
<dbReference type="Pfam" id="PF13635">
    <property type="entry name" value="DUF4143"/>
    <property type="match status" value="1"/>
</dbReference>
<feature type="domain" description="DUF4143" evidence="2">
    <location>
        <begin position="210"/>
        <end position="367"/>
    </location>
</feature>
<dbReference type="PANTHER" id="PTHR43566">
    <property type="entry name" value="CONSERVED PROTEIN"/>
    <property type="match status" value="1"/>
</dbReference>
<dbReference type="AlphaFoldDB" id="A0A4U2Z7P8"/>
<keyword evidence="3" id="KW-0067">ATP-binding</keyword>
<dbReference type="Gene3D" id="3.40.50.300">
    <property type="entry name" value="P-loop containing nucleotide triphosphate hydrolases"/>
    <property type="match status" value="1"/>
</dbReference>
<evidence type="ECO:0000313" key="4">
    <source>
        <dbReference type="Proteomes" id="UP000309561"/>
    </source>
</evidence>
<keyword evidence="3" id="KW-0547">Nucleotide-binding</keyword>
<dbReference type="OrthoDB" id="9783412at2"/>
<dbReference type="Proteomes" id="UP000309561">
    <property type="component" value="Unassembled WGS sequence"/>
</dbReference>
<feature type="domain" description="AAA" evidence="1">
    <location>
        <begin position="24"/>
        <end position="143"/>
    </location>
</feature>
<dbReference type="SUPFAM" id="SSF52540">
    <property type="entry name" value="P-loop containing nucleoside triphosphate hydrolases"/>
    <property type="match status" value="1"/>
</dbReference>
<comment type="caution">
    <text evidence="3">The sequence shown here is derived from an EMBL/GenBank/DDBJ whole genome shotgun (WGS) entry which is preliminary data.</text>
</comment>
<proteinExistence type="predicted"/>
<keyword evidence="4" id="KW-1185">Reference proteome</keyword>
<dbReference type="EMBL" id="SZPX01000002">
    <property type="protein sequence ID" value="TKI70307.1"/>
    <property type="molecule type" value="Genomic_DNA"/>
</dbReference>
<organism evidence="3 4">
    <name type="scientific">Sulfurimonas crateris</name>
    <dbReference type="NCBI Taxonomy" id="2574727"/>
    <lineage>
        <taxon>Bacteria</taxon>
        <taxon>Pseudomonadati</taxon>
        <taxon>Campylobacterota</taxon>
        <taxon>Epsilonproteobacteria</taxon>
        <taxon>Campylobacterales</taxon>
        <taxon>Sulfurimonadaceae</taxon>
        <taxon>Sulfurimonas</taxon>
    </lineage>
</organism>
<gene>
    <name evidence="3" type="ORF">FCU45_03215</name>
</gene>
<evidence type="ECO:0000313" key="3">
    <source>
        <dbReference type="EMBL" id="TKI70307.1"/>
    </source>
</evidence>